<dbReference type="GO" id="GO:0007420">
    <property type="term" value="P:brain development"/>
    <property type="evidence" value="ECO:0007669"/>
    <property type="project" value="TreeGrafter"/>
</dbReference>
<keyword evidence="10" id="KW-1185">Reference proteome</keyword>
<dbReference type="InterPro" id="IPR020479">
    <property type="entry name" value="HD_metazoa"/>
</dbReference>
<dbReference type="InterPro" id="IPR050877">
    <property type="entry name" value="EMX-VAX-Noto_Homeobox_TFs"/>
</dbReference>
<name>A0A913Z5Q7_PATMI</name>
<keyword evidence="4 5" id="KW-0539">Nucleus</keyword>
<dbReference type="PANTHER" id="PTHR24339">
    <property type="entry name" value="HOMEOBOX PROTEIN EMX-RELATED"/>
    <property type="match status" value="1"/>
</dbReference>
<comment type="subcellular location">
    <subcellularLocation>
        <location evidence="1 5 6">Nucleus</location>
    </subcellularLocation>
</comment>
<dbReference type="InterPro" id="IPR001356">
    <property type="entry name" value="HD"/>
</dbReference>
<evidence type="ECO:0000256" key="5">
    <source>
        <dbReference type="PROSITE-ProRule" id="PRU00108"/>
    </source>
</evidence>
<evidence type="ECO:0000256" key="3">
    <source>
        <dbReference type="ARBA" id="ARBA00023155"/>
    </source>
</evidence>
<evidence type="ECO:0000313" key="10">
    <source>
        <dbReference type="Proteomes" id="UP000887568"/>
    </source>
</evidence>
<dbReference type="PRINTS" id="PR00024">
    <property type="entry name" value="HOMEOBOX"/>
</dbReference>
<protein>
    <recommendedName>
        <fullName evidence="8">Homeobox domain-containing protein</fullName>
    </recommendedName>
</protein>
<dbReference type="InterPro" id="IPR017970">
    <property type="entry name" value="Homeobox_CS"/>
</dbReference>
<dbReference type="Proteomes" id="UP000887568">
    <property type="component" value="Unplaced"/>
</dbReference>
<dbReference type="GeneID" id="119720511"/>
<proteinExistence type="predicted"/>
<dbReference type="SUPFAM" id="SSF46689">
    <property type="entry name" value="Homeodomain-like"/>
    <property type="match status" value="1"/>
</dbReference>
<dbReference type="GO" id="GO:0000981">
    <property type="term" value="F:DNA-binding transcription factor activity, RNA polymerase II-specific"/>
    <property type="evidence" value="ECO:0007669"/>
    <property type="project" value="InterPro"/>
</dbReference>
<dbReference type="SMART" id="SM00389">
    <property type="entry name" value="HOX"/>
    <property type="match status" value="1"/>
</dbReference>
<reference evidence="9" key="1">
    <citation type="submission" date="2022-11" db="UniProtKB">
        <authorList>
            <consortium name="EnsemblMetazoa"/>
        </authorList>
    </citation>
    <scope>IDENTIFICATION</scope>
</reference>
<evidence type="ECO:0000256" key="6">
    <source>
        <dbReference type="RuleBase" id="RU000682"/>
    </source>
</evidence>
<keyword evidence="2 5" id="KW-0238">DNA-binding</keyword>
<dbReference type="PROSITE" id="PS00027">
    <property type="entry name" value="HOMEOBOX_1"/>
    <property type="match status" value="1"/>
</dbReference>
<dbReference type="EnsemblMetazoa" id="XM_038190197.1">
    <property type="protein sequence ID" value="XP_038046125.1"/>
    <property type="gene ID" value="LOC119720511"/>
</dbReference>
<dbReference type="GO" id="GO:0005634">
    <property type="term" value="C:nucleus"/>
    <property type="evidence" value="ECO:0007669"/>
    <property type="project" value="UniProtKB-SubCell"/>
</dbReference>
<dbReference type="PANTHER" id="PTHR24339:SF28">
    <property type="entry name" value="E5-RELATED"/>
    <property type="match status" value="1"/>
</dbReference>
<accession>A0A913Z5Q7</accession>
<evidence type="ECO:0000256" key="7">
    <source>
        <dbReference type="SAM" id="MobiDB-lite"/>
    </source>
</evidence>
<dbReference type="GO" id="GO:0000978">
    <property type="term" value="F:RNA polymerase II cis-regulatory region sequence-specific DNA binding"/>
    <property type="evidence" value="ECO:0007669"/>
    <property type="project" value="TreeGrafter"/>
</dbReference>
<evidence type="ECO:0000313" key="9">
    <source>
        <dbReference type="EnsemblMetazoa" id="XP_038046125.1"/>
    </source>
</evidence>
<dbReference type="OMA" id="NRLMTSW"/>
<keyword evidence="3 5" id="KW-0371">Homeobox</keyword>
<feature type="DNA-binding region" description="Homeobox" evidence="5">
    <location>
        <begin position="163"/>
        <end position="222"/>
    </location>
</feature>
<dbReference type="CDD" id="cd00086">
    <property type="entry name" value="homeodomain"/>
    <property type="match status" value="1"/>
</dbReference>
<dbReference type="RefSeq" id="XP_038046125.1">
    <property type="nucleotide sequence ID" value="XM_038190197.1"/>
</dbReference>
<evidence type="ECO:0000256" key="4">
    <source>
        <dbReference type="ARBA" id="ARBA00023242"/>
    </source>
</evidence>
<feature type="region of interest" description="Disordered" evidence="7">
    <location>
        <begin position="69"/>
        <end position="136"/>
    </location>
</feature>
<dbReference type="PROSITE" id="PS50071">
    <property type="entry name" value="HOMEOBOX_2"/>
    <property type="match status" value="1"/>
</dbReference>
<dbReference type="Pfam" id="PF00046">
    <property type="entry name" value="Homeodomain"/>
    <property type="match status" value="1"/>
</dbReference>
<dbReference type="OrthoDB" id="6159439at2759"/>
<evidence type="ECO:0000259" key="8">
    <source>
        <dbReference type="PROSITE" id="PS50071"/>
    </source>
</evidence>
<dbReference type="InterPro" id="IPR009057">
    <property type="entry name" value="Homeodomain-like_sf"/>
</dbReference>
<evidence type="ECO:0000256" key="1">
    <source>
        <dbReference type="ARBA" id="ARBA00004123"/>
    </source>
</evidence>
<dbReference type="AlphaFoldDB" id="A0A913Z5Q7"/>
<feature type="compositionally biased region" description="Basic and acidic residues" evidence="7">
    <location>
        <begin position="93"/>
        <end position="122"/>
    </location>
</feature>
<sequence>MEMWTQSYWPTAYDYHHYDIYDKMHHYRQAAYQQYPVYRVPPVFHTAKSIPLDQLSTKSVERTLPPHHEAELPQLDGSFDRGRCQVSPVDSDSVGRNESTRERCSSPGDRGKEDGGSRRDSTPDSTASDPADSRSFCRVLTFQDQNGQPREMVFPKALDLDRPKRARTSFTSYQLERLEQEFKCNQYMVGRDRARLATNLDLTETQVKVWFQNRRTKHKREQCRAAEFQEKNAESIAACNILRFLQSKQGDAAIAPSVGPISPTQNRLMTSW</sequence>
<dbReference type="Gene3D" id="1.10.10.60">
    <property type="entry name" value="Homeodomain-like"/>
    <property type="match status" value="1"/>
</dbReference>
<evidence type="ECO:0000256" key="2">
    <source>
        <dbReference type="ARBA" id="ARBA00023125"/>
    </source>
</evidence>
<feature type="domain" description="Homeobox" evidence="8">
    <location>
        <begin position="161"/>
        <end position="221"/>
    </location>
</feature>
<organism evidence="9 10">
    <name type="scientific">Patiria miniata</name>
    <name type="common">Bat star</name>
    <name type="synonym">Asterina miniata</name>
    <dbReference type="NCBI Taxonomy" id="46514"/>
    <lineage>
        <taxon>Eukaryota</taxon>
        <taxon>Metazoa</taxon>
        <taxon>Echinodermata</taxon>
        <taxon>Eleutherozoa</taxon>
        <taxon>Asterozoa</taxon>
        <taxon>Asteroidea</taxon>
        <taxon>Valvatacea</taxon>
        <taxon>Valvatida</taxon>
        <taxon>Asterinidae</taxon>
        <taxon>Patiria</taxon>
    </lineage>
</organism>
<dbReference type="GO" id="GO:0030182">
    <property type="term" value="P:neuron differentiation"/>
    <property type="evidence" value="ECO:0007669"/>
    <property type="project" value="TreeGrafter"/>
</dbReference>